<proteinExistence type="inferred from homology"/>
<feature type="domain" description="Flagellar basal body rod protein N-terminal" evidence="3">
    <location>
        <begin position="14"/>
        <end position="35"/>
    </location>
</feature>
<dbReference type="RefSeq" id="WP_188802311.1">
    <property type="nucleotide sequence ID" value="NZ_BMOK01000004.1"/>
</dbReference>
<dbReference type="EMBL" id="BMOK01000004">
    <property type="protein sequence ID" value="GGL50516.1"/>
    <property type="molecule type" value="Genomic_DNA"/>
</dbReference>
<reference evidence="5" key="1">
    <citation type="journal article" date="2014" name="Int. J. Syst. Evol. Microbiol.">
        <title>Complete genome sequence of Corynebacterium casei LMG S-19264T (=DSM 44701T), isolated from a smear-ripened cheese.</title>
        <authorList>
            <consortium name="US DOE Joint Genome Institute (JGI-PGF)"/>
            <person name="Walter F."/>
            <person name="Albersmeier A."/>
            <person name="Kalinowski J."/>
            <person name="Ruckert C."/>
        </authorList>
    </citation>
    <scope>NUCLEOTIDE SEQUENCE</scope>
    <source>
        <strain evidence="5">JCM 15325</strain>
    </source>
</reference>
<accession>A0A917S2E5</accession>
<dbReference type="GO" id="GO:0071978">
    <property type="term" value="P:bacterial-type flagellum-dependent swarming motility"/>
    <property type="evidence" value="ECO:0007669"/>
    <property type="project" value="TreeGrafter"/>
</dbReference>
<keyword evidence="5" id="KW-0966">Cell projection</keyword>
<comment type="subcellular location">
    <subcellularLocation>
        <location evidence="2">Bacterial flagellum basal body</location>
    </subcellularLocation>
</comment>
<dbReference type="Pfam" id="PF06429">
    <property type="entry name" value="Flg_bbr_C"/>
    <property type="match status" value="1"/>
</dbReference>
<dbReference type="SUPFAM" id="SSF117143">
    <property type="entry name" value="Flagellar hook protein flgE"/>
    <property type="match status" value="1"/>
</dbReference>
<organism evidence="5 6">
    <name type="scientific">Sporolactobacillus putidus</name>
    <dbReference type="NCBI Taxonomy" id="492735"/>
    <lineage>
        <taxon>Bacteria</taxon>
        <taxon>Bacillati</taxon>
        <taxon>Bacillota</taxon>
        <taxon>Bacilli</taxon>
        <taxon>Bacillales</taxon>
        <taxon>Sporolactobacillaceae</taxon>
        <taxon>Sporolactobacillus</taxon>
    </lineage>
</organism>
<dbReference type="InterPro" id="IPR020013">
    <property type="entry name" value="Flagellar_FlgE/F/G"/>
</dbReference>
<evidence type="ECO:0000313" key="6">
    <source>
        <dbReference type="Proteomes" id="UP000654670"/>
    </source>
</evidence>
<dbReference type="PANTHER" id="PTHR30435">
    <property type="entry name" value="FLAGELLAR PROTEIN"/>
    <property type="match status" value="1"/>
</dbReference>
<gene>
    <name evidence="5" type="primary">flgG</name>
    <name evidence="5" type="ORF">GCM10007968_13400</name>
</gene>
<keyword evidence="5" id="KW-0282">Flagellum</keyword>
<evidence type="ECO:0000256" key="1">
    <source>
        <dbReference type="ARBA" id="ARBA00009677"/>
    </source>
</evidence>
<keyword evidence="6" id="KW-1185">Reference proteome</keyword>
<dbReference type="AlphaFoldDB" id="A0A917S2E5"/>
<dbReference type="PANTHER" id="PTHR30435:SF19">
    <property type="entry name" value="FLAGELLAR BASAL-BODY ROD PROTEIN FLGG"/>
    <property type="match status" value="1"/>
</dbReference>
<evidence type="ECO:0000259" key="4">
    <source>
        <dbReference type="Pfam" id="PF06429"/>
    </source>
</evidence>
<evidence type="ECO:0000313" key="5">
    <source>
        <dbReference type="EMBL" id="GGL50516.1"/>
    </source>
</evidence>
<dbReference type="Pfam" id="PF00460">
    <property type="entry name" value="Flg_bb_rod"/>
    <property type="match status" value="1"/>
</dbReference>
<dbReference type="InterPro" id="IPR001444">
    <property type="entry name" value="Flag_bb_rod_N"/>
</dbReference>
<keyword evidence="2" id="KW-0975">Bacterial flagellum</keyword>
<feature type="domain" description="Flagellar basal-body/hook protein C-terminal" evidence="4">
    <location>
        <begin position="239"/>
        <end position="283"/>
    </location>
</feature>
<evidence type="ECO:0000259" key="3">
    <source>
        <dbReference type="Pfam" id="PF00460"/>
    </source>
</evidence>
<dbReference type="InterPro" id="IPR037925">
    <property type="entry name" value="FlgE/F/G-like"/>
</dbReference>
<dbReference type="NCBIfam" id="TIGR03506">
    <property type="entry name" value="FlgEFG_subfam"/>
    <property type="match status" value="2"/>
</dbReference>
<comment type="similarity">
    <text evidence="1 2">Belongs to the flagella basal body rod proteins family.</text>
</comment>
<keyword evidence="5" id="KW-0969">Cilium</keyword>
<name>A0A917S2E5_9BACL</name>
<sequence length="285" mass="30127">MDQQLMASGVTLGQIQQQLATVADNLANMGTVGYKSRDAQFNDLLFQQINSFGNANADPVDMANRLTPAGIRIGSGSRVGDSQMDLSLGSLQQTGNPLDLALTNDHQFFQIGMTGANGQLTPAYSRAGAFNALPDPQNPNVLRLLTKSGQPVLDPNGQPILLPAGWSDLQINNAGTITAVMPGGQRIAAGQLGLVTVNRPQLLQSQGNGLYTLPNLARLGVGLNQVVVPVAANNGSVVQGKLENSNVDTTKEMVDLINLQHNYQLTARSVTMSDQMDGLVNSLLQ</sequence>
<protein>
    <submittedName>
        <fullName evidence="5">Flagellar basal-body rod protein FlgG</fullName>
    </submittedName>
</protein>
<comment type="caution">
    <text evidence="5">The sequence shown here is derived from an EMBL/GenBank/DDBJ whole genome shotgun (WGS) entry which is preliminary data.</text>
</comment>
<reference evidence="5" key="2">
    <citation type="submission" date="2020-09" db="EMBL/GenBank/DDBJ databases">
        <authorList>
            <person name="Sun Q."/>
            <person name="Ohkuma M."/>
        </authorList>
    </citation>
    <scope>NUCLEOTIDE SEQUENCE</scope>
    <source>
        <strain evidence="5">JCM 15325</strain>
    </source>
</reference>
<evidence type="ECO:0000256" key="2">
    <source>
        <dbReference type="RuleBase" id="RU362116"/>
    </source>
</evidence>
<dbReference type="InterPro" id="IPR010930">
    <property type="entry name" value="Flg_bb/hook_C_dom"/>
</dbReference>
<dbReference type="GO" id="GO:0009425">
    <property type="term" value="C:bacterial-type flagellum basal body"/>
    <property type="evidence" value="ECO:0007669"/>
    <property type="project" value="UniProtKB-SubCell"/>
</dbReference>
<dbReference type="Proteomes" id="UP000654670">
    <property type="component" value="Unassembled WGS sequence"/>
</dbReference>